<organism evidence="1">
    <name type="scientific">Vibrio parahaemolyticus</name>
    <dbReference type="NCBI Taxonomy" id="670"/>
    <lineage>
        <taxon>Bacteria</taxon>
        <taxon>Pseudomonadati</taxon>
        <taxon>Pseudomonadota</taxon>
        <taxon>Gammaproteobacteria</taxon>
        <taxon>Vibrionales</taxon>
        <taxon>Vibrionaceae</taxon>
        <taxon>Vibrio</taxon>
    </lineage>
</organism>
<dbReference type="EMBL" id="MK503853">
    <property type="protein sequence ID" value="QFF90702.1"/>
    <property type="molecule type" value="Genomic_DNA"/>
</dbReference>
<protein>
    <submittedName>
        <fullName evidence="1">WhaI</fullName>
    </submittedName>
</protein>
<dbReference type="AlphaFoldDB" id="A0A5P5X675"/>
<sequence>MFVVFLFDWLFWGKFDVFLSVYFINKPLSSISLNVVCYGVLSS</sequence>
<reference evidence="1" key="1">
    <citation type="submission" date="2019-02" db="EMBL/GenBank/DDBJ databases">
        <authorList>
            <person name="Pang Y."/>
        </authorList>
    </citation>
    <scope>NUCLEOTIDE SEQUENCE</scope>
    <source>
        <strain evidence="1">G2864</strain>
    </source>
</reference>
<gene>
    <name evidence="1" type="primary">whaI</name>
</gene>
<accession>A0A5P5X675</accession>
<name>A0A5P5X675_VIBPH</name>
<evidence type="ECO:0000313" key="1">
    <source>
        <dbReference type="EMBL" id="QFF90702.1"/>
    </source>
</evidence>
<proteinExistence type="predicted"/>